<keyword evidence="1" id="KW-1133">Transmembrane helix</keyword>
<evidence type="ECO:0000313" key="2">
    <source>
        <dbReference type="EMBL" id="STI77716.1"/>
    </source>
</evidence>
<evidence type="ECO:0000256" key="1">
    <source>
        <dbReference type="SAM" id="Phobius"/>
    </source>
</evidence>
<sequence>MRRIIQISGWLLFIMGLIIIMLFSGNEYQWMQDMDPSMTTLPQGNGNREIIKMLIYFILIIVQIALYFLSVARTGRIFSACGILLLLIIAWSSEQ</sequence>
<dbReference type="Proteomes" id="UP000254405">
    <property type="component" value="Unassembled WGS sequence"/>
</dbReference>
<reference evidence="2 3" key="1">
    <citation type="submission" date="2018-06" db="EMBL/GenBank/DDBJ databases">
        <authorList>
            <consortium name="Pathogen Informatics"/>
            <person name="Doyle S."/>
        </authorList>
    </citation>
    <scope>NUCLEOTIDE SEQUENCE [LARGE SCALE GENOMIC DNA]</scope>
    <source>
        <strain evidence="2 3">NCTC8985</strain>
    </source>
</reference>
<protein>
    <recommendedName>
        <fullName evidence="4">Inner membrane protein</fullName>
    </recommendedName>
</protein>
<dbReference type="RefSeq" id="WP_001542644.1">
    <property type="nucleotide sequence ID" value="NZ_BFJJ01000014.1"/>
</dbReference>
<feature type="transmembrane region" description="Helical" evidence="1">
    <location>
        <begin position="50"/>
        <end position="69"/>
    </location>
</feature>
<proteinExistence type="predicted"/>
<keyword evidence="1" id="KW-0472">Membrane</keyword>
<evidence type="ECO:0000313" key="3">
    <source>
        <dbReference type="Proteomes" id="UP000254405"/>
    </source>
</evidence>
<accession>A0A0C2E8S4</accession>
<feature type="transmembrane region" description="Helical" evidence="1">
    <location>
        <begin position="7"/>
        <end position="30"/>
    </location>
</feature>
<gene>
    <name evidence="2" type="ORF">NCTC8985_03017</name>
</gene>
<feature type="transmembrane region" description="Helical" evidence="1">
    <location>
        <begin position="76"/>
        <end position="93"/>
    </location>
</feature>
<keyword evidence="1" id="KW-0812">Transmembrane</keyword>
<name>A0A0C2E8S4_ECOLX</name>
<organism evidence="2 3">
    <name type="scientific">Escherichia coli</name>
    <dbReference type="NCBI Taxonomy" id="562"/>
    <lineage>
        <taxon>Bacteria</taxon>
        <taxon>Pseudomonadati</taxon>
        <taxon>Pseudomonadota</taxon>
        <taxon>Gammaproteobacteria</taxon>
        <taxon>Enterobacterales</taxon>
        <taxon>Enterobacteriaceae</taxon>
        <taxon>Escherichia</taxon>
    </lineage>
</organism>
<dbReference type="AlphaFoldDB" id="A0A0C2E8S4"/>
<dbReference type="EMBL" id="UGCO01000001">
    <property type="protein sequence ID" value="STI77716.1"/>
    <property type="molecule type" value="Genomic_DNA"/>
</dbReference>
<evidence type="ECO:0008006" key="4">
    <source>
        <dbReference type="Google" id="ProtNLM"/>
    </source>
</evidence>